<protein>
    <submittedName>
        <fullName evidence="3">DUF262 domain-containing protein</fullName>
    </submittedName>
</protein>
<evidence type="ECO:0000259" key="2">
    <source>
        <dbReference type="Pfam" id="PF07510"/>
    </source>
</evidence>
<dbReference type="EMBL" id="RXOF01000011">
    <property type="protein sequence ID" value="RTQ47893.1"/>
    <property type="molecule type" value="Genomic_DNA"/>
</dbReference>
<dbReference type="Pfam" id="PF03235">
    <property type="entry name" value="GmrSD_N"/>
    <property type="match status" value="1"/>
</dbReference>
<dbReference type="InterPro" id="IPR004919">
    <property type="entry name" value="GmrSD_N"/>
</dbReference>
<proteinExistence type="predicted"/>
<dbReference type="RefSeq" id="WP_126694650.1">
    <property type="nucleotide sequence ID" value="NZ_RXOF01000011.1"/>
</dbReference>
<keyword evidence="4" id="KW-1185">Reference proteome</keyword>
<gene>
    <name evidence="3" type="ORF">EJV47_18415</name>
</gene>
<reference evidence="3 4" key="1">
    <citation type="submission" date="2018-12" db="EMBL/GenBank/DDBJ databases">
        <title>Hymenobacter gummosus sp. nov., isolated from a spring.</title>
        <authorList>
            <person name="Nie L."/>
        </authorList>
    </citation>
    <scope>NUCLEOTIDE SEQUENCE [LARGE SCALE GENOMIC DNA]</scope>
    <source>
        <strain evidence="3 4">KCTC 52166</strain>
    </source>
</reference>
<dbReference type="PANTHER" id="PTHR35149">
    <property type="entry name" value="SLL5132 PROTEIN"/>
    <property type="match status" value="1"/>
</dbReference>
<accession>A0A3S0H7S0</accession>
<name>A0A3S0H7S0_9BACT</name>
<dbReference type="AlphaFoldDB" id="A0A3S0H7S0"/>
<dbReference type="PANTHER" id="PTHR35149:SF1">
    <property type="entry name" value="DUF5655 DOMAIN-CONTAINING PROTEIN"/>
    <property type="match status" value="1"/>
</dbReference>
<comment type="caution">
    <text evidence="3">The sequence shown here is derived from an EMBL/GenBank/DDBJ whole genome shotgun (WGS) entry which is preliminary data.</text>
</comment>
<feature type="domain" description="GmrSD restriction endonucleases N-terminal" evidence="1">
    <location>
        <begin position="15"/>
        <end position="247"/>
    </location>
</feature>
<dbReference type="Proteomes" id="UP000282184">
    <property type="component" value="Unassembled WGS sequence"/>
</dbReference>
<evidence type="ECO:0000313" key="3">
    <source>
        <dbReference type="EMBL" id="RTQ47893.1"/>
    </source>
</evidence>
<dbReference type="InterPro" id="IPR011089">
    <property type="entry name" value="GmrSD_C"/>
</dbReference>
<evidence type="ECO:0000313" key="4">
    <source>
        <dbReference type="Proteomes" id="UP000282184"/>
    </source>
</evidence>
<dbReference type="OrthoDB" id="9798761at2"/>
<organism evidence="3 4">
    <name type="scientific">Hymenobacter gummosus</name>
    <dbReference type="NCBI Taxonomy" id="1776032"/>
    <lineage>
        <taxon>Bacteria</taxon>
        <taxon>Pseudomonadati</taxon>
        <taxon>Bacteroidota</taxon>
        <taxon>Cytophagia</taxon>
        <taxon>Cytophagales</taxon>
        <taxon>Hymenobacteraceae</taxon>
        <taxon>Hymenobacter</taxon>
    </lineage>
</organism>
<feature type="domain" description="GmrSD restriction endonucleases C-terminal" evidence="2">
    <location>
        <begin position="450"/>
        <end position="572"/>
    </location>
</feature>
<dbReference type="Pfam" id="PF07510">
    <property type="entry name" value="GmrSD_C"/>
    <property type="match status" value="1"/>
</dbReference>
<evidence type="ECO:0000259" key="1">
    <source>
        <dbReference type="Pfam" id="PF03235"/>
    </source>
</evidence>
<sequence>MHEQTVTNSLFAMIFAGNVRYEIPFFQRGYAWEREQWDQLLFDLEENVLDADATLHRPEHFFGPVVLLRKTLTAHPELREYLVIDGQQRITTVYLLLLVLAHLLRPHAADAAVAGVRQELEPLLANELPGATDSYLHLKVFSTKGDRLPTYRILTGQNPRSPHLASDLRLYDEHTNGITALARYLQERLSGQPAAYLAQLARAVLHGLKVVWIPLDEARDNPQSIFESLNNRGRPLTAAELLCNYLFRALPATADAGSARRIEELHNEYWLVAQQRMGAAESFEEYLRCLLSIDEPQLVEPGRALYLHFKRRYRHLDIATVEQLLDQLRGGVSQYLYLRFPHRYSIGDAGIRQALQQLAVVLTPSVQPFLLALLQAWKAQRVTTEQTRQLLEATYGILARRRLARLPEQPYASFFPALLTRLLTADDPVAAFGPAVRRAGLLVPDTLLTSALTEQPLYQPQEEPFVRHVLTCLDGTLQPGGQLPDYEHLTVVEHVLPPETPAGFDTRPPVWYDKLGNLALNTADAFALFGHQSPAEKAQQYRQPASALLRQALAERTWDETTVDARTRELAQRVARLWPCPVVTE</sequence>